<proteinExistence type="predicted"/>
<name>A0A1N7EAB1_9SPHI</name>
<keyword evidence="3" id="KW-1185">Reference proteome</keyword>
<evidence type="ECO:0000313" key="4">
    <source>
        <dbReference type="Proteomes" id="UP000548326"/>
    </source>
</evidence>
<dbReference type="AlphaFoldDB" id="A0A1N7EAB1"/>
<dbReference type="Proteomes" id="UP000548326">
    <property type="component" value="Unassembled WGS sequence"/>
</dbReference>
<dbReference type="EMBL" id="JACHCB010000013">
    <property type="protein sequence ID" value="MBB6111590.1"/>
    <property type="molecule type" value="Genomic_DNA"/>
</dbReference>
<sequence length="109" mass="12912">MIVDKQAIEKQTRMYMFDLLNTAKEHGFKGEDNWELSMATDIERIKIQKDYYPTIAARIFPEILLQVFHTIKSRLNQSDYQENRKEGGRTALNEELTYLVAFNPKRPRT</sequence>
<accession>A0A1N7EAB1</accession>
<dbReference type="EMBL" id="JACHCA010000019">
    <property type="protein sequence ID" value="MBB6130994.1"/>
    <property type="molecule type" value="Genomic_DNA"/>
</dbReference>
<dbReference type="RefSeq" id="WP_076376322.1">
    <property type="nucleotide sequence ID" value="NZ_FTMG01000013.1"/>
</dbReference>
<reference evidence="3 4" key="1">
    <citation type="submission" date="2020-08" db="EMBL/GenBank/DDBJ databases">
        <title>Genomic Encyclopedia of Type Strains, Phase IV (KMG-V): Genome sequencing to study the core and pangenomes of soil and plant-associated prokaryotes.</title>
        <authorList>
            <person name="Whitman W."/>
        </authorList>
    </citation>
    <scope>NUCLEOTIDE SEQUENCE [LARGE SCALE GENOMIC DNA]</scope>
    <source>
        <strain evidence="1 3">ANJLi2</strain>
        <strain evidence="2 4">MP601</strain>
    </source>
</reference>
<protein>
    <submittedName>
        <fullName evidence="2">Uncharacterized protein</fullName>
    </submittedName>
</protein>
<organism evidence="2 4">
    <name type="scientific">Mucilaginibacter lappiensis</name>
    <dbReference type="NCBI Taxonomy" id="354630"/>
    <lineage>
        <taxon>Bacteria</taxon>
        <taxon>Pseudomonadati</taxon>
        <taxon>Bacteroidota</taxon>
        <taxon>Sphingobacteriia</taxon>
        <taxon>Sphingobacteriales</taxon>
        <taxon>Sphingobacteriaceae</taxon>
        <taxon>Mucilaginibacter</taxon>
    </lineage>
</organism>
<gene>
    <name evidence="2" type="ORF">HDF22_005145</name>
    <name evidence="1" type="ORF">HDF23_004361</name>
</gene>
<dbReference type="Proteomes" id="UP000541583">
    <property type="component" value="Unassembled WGS sequence"/>
</dbReference>
<dbReference type="OrthoDB" id="799018at2"/>
<evidence type="ECO:0000313" key="1">
    <source>
        <dbReference type="EMBL" id="MBB6111590.1"/>
    </source>
</evidence>
<comment type="caution">
    <text evidence="2">The sequence shown here is derived from an EMBL/GenBank/DDBJ whole genome shotgun (WGS) entry which is preliminary data.</text>
</comment>
<evidence type="ECO:0000313" key="2">
    <source>
        <dbReference type="EMBL" id="MBB6130994.1"/>
    </source>
</evidence>
<evidence type="ECO:0000313" key="3">
    <source>
        <dbReference type="Proteomes" id="UP000541583"/>
    </source>
</evidence>